<name>I4C4C8_DESTA</name>
<gene>
    <name evidence="1" type="ordered locus">Desti_1709</name>
</gene>
<dbReference type="HOGENOM" id="CLU_1583865_0_0_7"/>
<dbReference type="InterPro" id="IPR009078">
    <property type="entry name" value="Ferritin-like_SF"/>
</dbReference>
<organism evidence="1 2">
    <name type="scientific">Desulfomonile tiedjei (strain ATCC 49306 / DSM 6799 / DCB-1)</name>
    <dbReference type="NCBI Taxonomy" id="706587"/>
    <lineage>
        <taxon>Bacteria</taxon>
        <taxon>Pseudomonadati</taxon>
        <taxon>Thermodesulfobacteriota</taxon>
        <taxon>Desulfomonilia</taxon>
        <taxon>Desulfomonilales</taxon>
        <taxon>Desulfomonilaceae</taxon>
        <taxon>Desulfomonile</taxon>
    </lineage>
</organism>
<dbReference type="SUPFAM" id="SSF47240">
    <property type="entry name" value="Ferritin-like"/>
    <property type="match status" value="1"/>
</dbReference>
<proteinExistence type="predicted"/>
<accession>I4C4C8</accession>
<dbReference type="Proteomes" id="UP000006055">
    <property type="component" value="Chromosome"/>
</dbReference>
<dbReference type="Gene3D" id="1.20.1260.10">
    <property type="match status" value="1"/>
</dbReference>
<evidence type="ECO:0000313" key="1">
    <source>
        <dbReference type="EMBL" id="AFM24419.1"/>
    </source>
</evidence>
<dbReference type="RefSeq" id="WP_014809566.1">
    <property type="nucleotide sequence ID" value="NC_018025.1"/>
</dbReference>
<keyword evidence="2" id="KW-1185">Reference proteome</keyword>
<protein>
    <recommendedName>
        <fullName evidence="3">Rubrerythrin diiron-binding domain-containing protein</fullName>
    </recommendedName>
</protein>
<dbReference type="EMBL" id="CP003360">
    <property type="protein sequence ID" value="AFM24419.1"/>
    <property type="molecule type" value="Genomic_DNA"/>
</dbReference>
<dbReference type="AlphaFoldDB" id="I4C4C8"/>
<dbReference type="InterPro" id="IPR012347">
    <property type="entry name" value="Ferritin-like"/>
</dbReference>
<sequence>MREQEIQDIVRLFELMAEVEKAIGYFYASCAEAFDGESELWTKLSHEEFLHADVILKLSEMVSRKPEQFDVGQQFPMSAVRTILSRIHADQQKLASGTLTMYGALLIAYHFERTIIELDYLDVVKANNPRHLRALGNLVQATTKHRDRIKKKLDQYSSGCNMRRMGPR</sequence>
<reference evidence="2" key="1">
    <citation type="submission" date="2012-06" db="EMBL/GenBank/DDBJ databases">
        <title>Complete sequence of chromosome of Desulfomonile tiedjei DSM 6799.</title>
        <authorList>
            <person name="Lucas S."/>
            <person name="Copeland A."/>
            <person name="Lapidus A."/>
            <person name="Glavina del Rio T."/>
            <person name="Dalin E."/>
            <person name="Tice H."/>
            <person name="Bruce D."/>
            <person name="Goodwin L."/>
            <person name="Pitluck S."/>
            <person name="Peters L."/>
            <person name="Ovchinnikova G."/>
            <person name="Zeytun A."/>
            <person name="Lu M."/>
            <person name="Kyrpides N."/>
            <person name="Mavromatis K."/>
            <person name="Ivanova N."/>
            <person name="Brettin T."/>
            <person name="Detter J.C."/>
            <person name="Han C."/>
            <person name="Larimer F."/>
            <person name="Land M."/>
            <person name="Hauser L."/>
            <person name="Markowitz V."/>
            <person name="Cheng J.-F."/>
            <person name="Hugenholtz P."/>
            <person name="Woyke T."/>
            <person name="Wu D."/>
            <person name="Spring S."/>
            <person name="Schroeder M."/>
            <person name="Brambilla E."/>
            <person name="Klenk H.-P."/>
            <person name="Eisen J.A."/>
        </authorList>
    </citation>
    <scope>NUCLEOTIDE SEQUENCE [LARGE SCALE GENOMIC DNA]</scope>
    <source>
        <strain evidence="2">ATCC 49306 / DSM 6799 / DCB-1</strain>
    </source>
</reference>
<dbReference type="KEGG" id="dti:Desti_1709"/>
<evidence type="ECO:0000313" key="2">
    <source>
        <dbReference type="Proteomes" id="UP000006055"/>
    </source>
</evidence>
<evidence type="ECO:0008006" key="3">
    <source>
        <dbReference type="Google" id="ProtNLM"/>
    </source>
</evidence>